<dbReference type="InterPro" id="IPR000914">
    <property type="entry name" value="SBP_5_dom"/>
</dbReference>
<proteinExistence type="predicted"/>
<accession>A0AA43XJS0</accession>
<dbReference type="GO" id="GO:1904680">
    <property type="term" value="F:peptide transmembrane transporter activity"/>
    <property type="evidence" value="ECO:0007669"/>
    <property type="project" value="TreeGrafter"/>
</dbReference>
<protein>
    <submittedName>
        <fullName evidence="3">ABC transporter substrate-binding protein</fullName>
    </submittedName>
</protein>
<dbReference type="RefSeq" id="WP_160720374.1">
    <property type="nucleotide sequence ID" value="NZ_SUMG01000006.1"/>
</dbReference>
<dbReference type="Gene3D" id="3.10.105.10">
    <property type="entry name" value="Dipeptide-binding Protein, Domain 3"/>
    <property type="match status" value="2"/>
</dbReference>
<dbReference type="InterPro" id="IPR039424">
    <property type="entry name" value="SBP_5"/>
</dbReference>
<dbReference type="EMBL" id="SUMG01000006">
    <property type="protein sequence ID" value="NBG88148.1"/>
    <property type="molecule type" value="Genomic_DNA"/>
</dbReference>
<feature type="chain" id="PRO_5041412365" evidence="1">
    <location>
        <begin position="26"/>
        <end position="561"/>
    </location>
</feature>
<keyword evidence="1" id="KW-0732">Signal</keyword>
<dbReference type="Gene3D" id="3.40.190.10">
    <property type="entry name" value="Periplasmic binding protein-like II"/>
    <property type="match status" value="1"/>
</dbReference>
<dbReference type="GO" id="GO:0015833">
    <property type="term" value="P:peptide transport"/>
    <property type="evidence" value="ECO:0007669"/>
    <property type="project" value="TreeGrafter"/>
</dbReference>
<dbReference type="AlphaFoldDB" id="A0AA43XJS0"/>
<evidence type="ECO:0000259" key="2">
    <source>
        <dbReference type="Pfam" id="PF00496"/>
    </source>
</evidence>
<dbReference type="CDD" id="cd00995">
    <property type="entry name" value="PBP2_NikA_DppA_OppA_like"/>
    <property type="match status" value="1"/>
</dbReference>
<organism evidence="3 4">
    <name type="scientific">Isachenkonia alkalipeptolytica</name>
    <dbReference type="NCBI Taxonomy" id="2565777"/>
    <lineage>
        <taxon>Bacteria</taxon>
        <taxon>Bacillati</taxon>
        <taxon>Bacillota</taxon>
        <taxon>Clostridia</taxon>
        <taxon>Eubacteriales</taxon>
        <taxon>Clostridiaceae</taxon>
        <taxon>Isachenkonia</taxon>
    </lineage>
</organism>
<dbReference type="Pfam" id="PF00496">
    <property type="entry name" value="SBP_bac_5"/>
    <property type="match status" value="1"/>
</dbReference>
<dbReference type="Proteomes" id="UP000449710">
    <property type="component" value="Unassembled WGS sequence"/>
</dbReference>
<evidence type="ECO:0000313" key="4">
    <source>
        <dbReference type="Proteomes" id="UP000449710"/>
    </source>
</evidence>
<name>A0AA43XJS0_9CLOT</name>
<keyword evidence="4" id="KW-1185">Reference proteome</keyword>
<comment type="caution">
    <text evidence="3">The sequence shown here is derived from an EMBL/GenBank/DDBJ whole genome shotgun (WGS) entry which is preliminary data.</text>
</comment>
<dbReference type="PANTHER" id="PTHR30290">
    <property type="entry name" value="PERIPLASMIC BINDING COMPONENT OF ABC TRANSPORTER"/>
    <property type="match status" value="1"/>
</dbReference>
<feature type="domain" description="Solute-binding protein family 5" evidence="2">
    <location>
        <begin position="266"/>
        <end position="556"/>
    </location>
</feature>
<sequence length="561" mass="63819">MKRINRKKVWLAVMIAVLMLFTACGDDDTNGQDDTGSDIPDEEMGELVPDLTFLSSLPEANMVNYEMSQEVAEELQALGVNAESQPMDFAVLLDVLYGDDMDYDAYTIGWSGRIERLDPDMFIHSINHSDNAGPGGNNTNRYRNPEFDEIADAQRREMDIEARRELVFEAQRILAEDVPKITMYSRANMQTYNKDLFEDVINIPGEGLFNEWTPFSIKPLTDETVLTVASNVNIDDMNPLSSISVYGWRNLRLIYDKLVRLSPSIEPEAWAAESWDVVDDTTIDVVLRQGMTFHDGEPVTVEDVKFSYELFIDENVEYFGSFLTPIDTIEITDDNTIRFNLVEPYAPFITNTLAQIPILPMHIWENIENPVQYTNEDAIGSGPFKLERFQTGEELVLSRFDDYFEPVHIDGYIFQIFASPEGVLTALELGNVHMVSYDLVPSHTEQIENNDGGRYDHLELTEGDDIGFFYIGMNLDRAPFDNKQFRIAMAHLVDYDLALDVHLNGYGARGGGGLTIVEANEFWHNPDVPIYDTYDPERAREILAEAGFTWDSQGRMRMPVE</sequence>
<evidence type="ECO:0000256" key="1">
    <source>
        <dbReference type="SAM" id="SignalP"/>
    </source>
</evidence>
<dbReference type="SUPFAM" id="SSF53850">
    <property type="entry name" value="Periplasmic binding protein-like II"/>
    <property type="match status" value="2"/>
</dbReference>
<dbReference type="PROSITE" id="PS51257">
    <property type="entry name" value="PROKAR_LIPOPROTEIN"/>
    <property type="match status" value="1"/>
</dbReference>
<feature type="signal peptide" evidence="1">
    <location>
        <begin position="1"/>
        <end position="25"/>
    </location>
</feature>
<evidence type="ECO:0000313" key="3">
    <source>
        <dbReference type="EMBL" id="NBG88148.1"/>
    </source>
</evidence>
<reference evidence="3 4" key="1">
    <citation type="submission" date="2019-04" db="EMBL/GenBank/DDBJ databases">
        <title>Isachenkonia alkalipeptolytica gen. nov. sp. nov. a new anaerobic, alkiliphilic organothrophic bacterium capable to reduce synthesized ferrihydrite isolated from a soda lake.</title>
        <authorList>
            <person name="Toshchakov S.V."/>
            <person name="Zavarzina D.G."/>
            <person name="Zhilina T.N."/>
            <person name="Kostrikina N.A."/>
            <person name="Kublanov I.V."/>
        </authorList>
    </citation>
    <scope>NUCLEOTIDE SEQUENCE [LARGE SCALE GENOMIC DNA]</scope>
    <source>
        <strain evidence="3 4">Z-1701</strain>
    </source>
</reference>
<gene>
    <name evidence="3" type="ORF">ISALK_06500</name>
</gene>